<proteinExistence type="predicted"/>
<keyword evidence="3" id="KW-1185">Reference proteome</keyword>
<dbReference type="AlphaFoldDB" id="A0A7X0G5W7"/>
<evidence type="ECO:0000313" key="2">
    <source>
        <dbReference type="EMBL" id="MBB6399779.1"/>
    </source>
</evidence>
<keyword evidence="1" id="KW-0812">Transmembrane</keyword>
<feature type="transmembrane region" description="Helical" evidence="1">
    <location>
        <begin position="46"/>
        <end position="64"/>
    </location>
</feature>
<evidence type="ECO:0000256" key="1">
    <source>
        <dbReference type="SAM" id="Phobius"/>
    </source>
</evidence>
<organism evidence="2 3">
    <name type="scientific">Actinomadura coerulea</name>
    <dbReference type="NCBI Taxonomy" id="46159"/>
    <lineage>
        <taxon>Bacteria</taxon>
        <taxon>Bacillati</taxon>
        <taxon>Actinomycetota</taxon>
        <taxon>Actinomycetes</taxon>
        <taxon>Streptosporangiales</taxon>
        <taxon>Thermomonosporaceae</taxon>
        <taxon>Actinomadura</taxon>
    </lineage>
</organism>
<keyword evidence="1" id="KW-1133">Transmembrane helix</keyword>
<protein>
    <submittedName>
        <fullName evidence="2">Flp pilus assembly pilin Flp</fullName>
    </submittedName>
</protein>
<keyword evidence="1" id="KW-0472">Membrane</keyword>
<sequence length="91" mass="9969">MNPILPLYVHTDTFVRNRADDVQDFVRTRIERIRDAEDRGASAIEYAGLVLIAGIIVVFLIGAAKNTILPKITDAINQMFGGGEGGDPKKK</sequence>
<name>A0A7X0G5W7_9ACTN</name>
<dbReference type="Proteomes" id="UP000546324">
    <property type="component" value="Unassembled WGS sequence"/>
</dbReference>
<accession>A0A7X0G5W7</accession>
<reference evidence="2 3" key="1">
    <citation type="submission" date="2020-08" db="EMBL/GenBank/DDBJ databases">
        <title>Sequencing the genomes of 1000 actinobacteria strains.</title>
        <authorList>
            <person name="Klenk H.-P."/>
        </authorList>
    </citation>
    <scope>NUCLEOTIDE SEQUENCE [LARGE SCALE GENOMIC DNA]</scope>
    <source>
        <strain evidence="2 3">DSM 43675</strain>
    </source>
</reference>
<gene>
    <name evidence="2" type="ORF">BKA00_006693</name>
</gene>
<dbReference type="RefSeq" id="WP_185031844.1">
    <property type="nucleotide sequence ID" value="NZ_JACHMQ010000001.1"/>
</dbReference>
<evidence type="ECO:0000313" key="3">
    <source>
        <dbReference type="Proteomes" id="UP000546324"/>
    </source>
</evidence>
<dbReference type="EMBL" id="JACHMQ010000001">
    <property type="protein sequence ID" value="MBB6399779.1"/>
    <property type="molecule type" value="Genomic_DNA"/>
</dbReference>
<comment type="caution">
    <text evidence="2">The sequence shown here is derived from an EMBL/GenBank/DDBJ whole genome shotgun (WGS) entry which is preliminary data.</text>
</comment>